<keyword evidence="1" id="KW-0812">Transmembrane</keyword>
<dbReference type="EMBL" id="SHAG01000044">
    <property type="protein sequence ID" value="RZO75197.1"/>
    <property type="molecule type" value="Genomic_DNA"/>
</dbReference>
<dbReference type="PROSITE" id="PS51724">
    <property type="entry name" value="SPOR"/>
    <property type="match status" value="1"/>
</dbReference>
<evidence type="ECO:0000313" key="4">
    <source>
        <dbReference type="Proteomes" id="UP000316199"/>
    </source>
</evidence>
<evidence type="ECO:0000256" key="1">
    <source>
        <dbReference type="SAM" id="Phobius"/>
    </source>
</evidence>
<reference evidence="3 4" key="1">
    <citation type="submission" date="2019-02" db="EMBL/GenBank/DDBJ databases">
        <title>Prokaryotic population dynamics and viral predation in marine succession experiment using metagenomics: the confinement effect.</title>
        <authorList>
            <person name="Haro-Moreno J.M."/>
            <person name="Rodriguez-Valera F."/>
            <person name="Lopez-Perez M."/>
        </authorList>
    </citation>
    <scope>NUCLEOTIDE SEQUENCE [LARGE SCALE GENOMIC DNA]</scope>
    <source>
        <strain evidence="3">MED-G157</strain>
    </source>
</reference>
<keyword evidence="1" id="KW-1133">Transmembrane helix</keyword>
<gene>
    <name evidence="3" type="ORF">EVA68_07560</name>
</gene>
<evidence type="ECO:0000259" key="2">
    <source>
        <dbReference type="PROSITE" id="PS51724"/>
    </source>
</evidence>
<accession>A0A520RYD5</accession>
<dbReference type="SUPFAM" id="SSF110997">
    <property type="entry name" value="Sporulation related repeat"/>
    <property type="match status" value="1"/>
</dbReference>
<protein>
    <submittedName>
        <fullName evidence="3">SPOR domain-containing protein</fullName>
    </submittedName>
</protein>
<sequence length="546" mass="61376">MDENLNSNMKPSEAVSAFGDQDASYVNAAAQRLRRSGDVVVIESPNHALRDHYIKQILSLSFLNHPGLTVHRCKKERDSMVTRINRALGQKTSEPRELSDSHPAEIWLLDLQGTDDFELLKLAQTLVTQFCEAGICMLVSCSTVIADNPRFKRWSNRLSVPVWRFELPDSQAMKAFLVQESRMGAVNQARSLVNELESLKPLSPHSSEESVGLERDINESVNDIMNSISQFNAESSIPKTVSKETIPLINPKDLKEYQDQLISEALDDSSESVKPDRKVPQMQPRGLFFHRSILPIGLGFILTVLLAFALMNDSEFRWVKALFGELTVFVDQYTGNFFEEEKLMIEDVSEAKVKEKSNQNLAPENEDIKHFENEKDYIEVESIVSSDSSTSAIEILKLESKPKVLSLTVDQSSSEGYLSLFDGSDAIEEIKLPDLQTVKSVKKSVNLIQKEVGIDSFSSTLRASDYYAQLGAFSTEKSAQVWRRIRASALPETTIVEKRNGLWVVLSGPYSSRETAKQTFSQSEIKPYMMRGSDLRTEMNQVGGRL</sequence>
<dbReference type="GO" id="GO:0042834">
    <property type="term" value="F:peptidoglycan binding"/>
    <property type="evidence" value="ECO:0007669"/>
    <property type="project" value="InterPro"/>
</dbReference>
<keyword evidence="1" id="KW-0472">Membrane</keyword>
<dbReference type="InterPro" id="IPR007730">
    <property type="entry name" value="SPOR-like_dom"/>
</dbReference>
<dbReference type="Proteomes" id="UP000316199">
    <property type="component" value="Unassembled WGS sequence"/>
</dbReference>
<dbReference type="Gene3D" id="3.30.70.1070">
    <property type="entry name" value="Sporulation related repeat"/>
    <property type="match status" value="1"/>
</dbReference>
<dbReference type="InterPro" id="IPR036680">
    <property type="entry name" value="SPOR-like_sf"/>
</dbReference>
<proteinExistence type="predicted"/>
<name>A0A520RYD5_9GAMM</name>
<dbReference type="AlphaFoldDB" id="A0A520RYD5"/>
<organism evidence="3 4">
    <name type="scientific">OM182 bacterium</name>
    <dbReference type="NCBI Taxonomy" id="2510334"/>
    <lineage>
        <taxon>Bacteria</taxon>
        <taxon>Pseudomonadati</taxon>
        <taxon>Pseudomonadota</taxon>
        <taxon>Gammaproteobacteria</taxon>
        <taxon>OMG group</taxon>
        <taxon>OM182 clade</taxon>
    </lineage>
</organism>
<dbReference type="Pfam" id="PF05036">
    <property type="entry name" value="SPOR"/>
    <property type="match status" value="1"/>
</dbReference>
<feature type="transmembrane region" description="Helical" evidence="1">
    <location>
        <begin position="288"/>
        <end position="310"/>
    </location>
</feature>
<evidence type="ECO:0000313" key="3">
    <source>
        <dbReference type="EMBL" id="RZO75197.1"/>
    </source>
</evidence>
<comment type="caution">
    <text evidence="3">The sequence shown here is derived from an EMBL/GenBank/DDBJ whole genome shotgun (WGS) entry which is preliminary data.</text>
</comment>
<feature type="domain" description="SPOR" evidence="2">
    <location>
        <begin position="460"/>
        <end position="537"/>
    </location>
</feature>